<dbReference type="Pfam" id="PF03551">
    <property type="entry name" value="PadR"/>
    <property type="match status" value="1"/>
</dbReference>
<proteinExistence type="predicted"/>
<name>A0A1I1M4Y4_9BACT</name>
<dbReference type="Proteomes" id="UP000198598">
    <property type="component" value="Unassembled WGS sequence"/>
</dbReference>
<evidence type="ECO:0000259" key="1">
    <source>
        <dbReference type="Pfam" id="PF03551"/>
    </source>
</evidence>
<protein>
    <submittedName>
        <fullName evidence="2">Transcriptional regulator PadR-like family protein</fullName>
    </submittedName>
</protein>
<dbReference type="EMBL" id="FOLQ01000002">
    <property type="protein sequence ID" value="SFC80096.1"/>
    <property type="molecule type" value="Genomic_DNA"/>
</dbReference>
<dbReference type="OrthoDB" id="982587at2"/>
<accession>A0A1I1M4Y4</accession>
<dbReference type="InterPro" id="IPR036388">
    <property type="entry name" value="WH-like_DNA-bd_sf"/>
</dbReference>
<dbReference type="RefSeq" id="WP_093824445.1">
    <property type="nucleotide sequence ID" value="NZ_FOLQ01000002.1"/>
</dbReference>
<gene>
    <name evidence="2" type="ORF">SAMN05216167_102448</name>
</gene>
<evidence type="ECO:0000313" key="2">
    <source>
        <dbReference type="EMBL" id="SFC80096.1"/>
    </source>
</evidence>
<dbReference type="InterPro" id="IPR036390">
    <property type="entry name" value="WH_DNA-bd_sf"/>
</dbReference>
<dbReference type="AlphaFoldDB" id="A0A1I1M4Y4"/>
<dbReference type="InterPro" id="IPR005149">
    <property type="entry name" value="Tscrpt_reg_PadR_N"/>
</dbReference>
<keyword evidence="3" id="KW-1185">Reference proteome</keyword>
<dbReference type="Gene3D" id="1.10.10.10">
    <property type="entry name" value="Winged helix-like DNA-binding domain superfamily/Winged helix DNA-binding domain"/>
    <property type="match status" value="1"/>
</dbReference>
<sequence>MKGTQLGEFEEIILLTIALLYDDAYSVAVVEELGQRLERPMSLGAVHRTMQRLEEKGLVHSRFGESTAERGGRRKRLFTVTAAGEEVLQESRRIRNNLWADIPKAAFGGSVA</sequence>
<reference evidence="2 3" key="1">
    <citation type="submission" date="2016-10" db="EMBL/GenBank/DDBJ databases">
        <authorList>
            <person name="de Groot N.N."/>
        </authorList>
    </citation>
    <scope>NUCLEOTIDE SEQUENCE [LARGE SCALE GENOMIC DNA]</scope>
    <source>
        <strain evidence="2 3">DSM 26130</strain>
    </source>
</reference>
<evidence type="ECO:0000313" key="3">
    <source>
        <dbReference type="Proteomes" id="UP000198598"/>
    </source>
</evidence>
<organism evidence="2 3">
    <name type="scientific">Spirosoma endophyticum</name>
    <dbReference type="NCBI Taxonomy" id="662367"/>
    <lineage>
        <taxon>Bacteria</taxon>
        <taxon>Pseudomonadati</taxon>
        <taxon>Bacteroidota</taxon>
        <taxon>Cytophagia</taxon>
        <taxon>Cytophagales</taxon>
        <taxon>Cytophagaceae</taxon>
        <taxon>Spirosoma</taxon>
    </lineage>
</organism>
<feature type="domain" description="Transcription regulator PadR N-terminal" evidence="1">
    <location>
        <begin position="22"/>
        <end position="90"/>
    </location>
</feature>
<dbReference type="STRING" id="662367.SAMN05216167_102448"/>
<dbReference type="SUPFAM" id="SSF46785">
    <property type="entry name" value="Winged helix' DNA-binding domain"/>
    <property type="match status" value="1"/>
</dbReference>